<dbReference type="EMBL" id="JAGDFL010000532">
    <property type="protein sequence ID" value="KAG7385919.1"/>
    <property type="molecule type" value="Genomic_DNA"/>
</dbReference>
<feature type="region of interest" description="Disordered" evidence="1">
    <location>
        <begin position="177"/>
        <end position="208"/>
    </location>
</feature>
<dbReference type="PANTHER" id="PTHR13173">
    <property type="entry name" value="WW DOMAIN BINDING PROTEIN 4"/>
    <property type="match status" value="1"/>
</dbReference>
<organism evidence="3 4">
    <name type="scientific">Phytophthora boehmeriae</name>
    <dbReference type="NCBI Taxonomy" id="109152"/>
    <lineage>
        <taxon>Eukaryota</taxon>
        <taxon>Sar</taxon>
        <taxon>Stramenopiles</taxon>
        <taxon>Oomycota</taxon>
        <taxon>Peronosporomycetes</taxon>
        <taxon>Peronosporales</taxon>
        <taxon>Peronosporaceae</taxon>
        <taxon>Phytophthora</taxon>
    </lineage>
</organism>
<sequence length="208" mass="23470">MDPLTGTPEESENVGEWVEYWDENVDASYFYNVKTGEATWTTPAGYQPQSSNQEDTADAWPLENGGTYYTLHPRSKLESSVPEYPQEQTEIGNQYYGQYRDEYDGGQAAEWGADAYTYGNNDDGQGSYYYYGDSAANGAAYSYSLKSAGYGVGEDVYEPVDTEYDINYKIYLTQIASERHDQQQQNDQQDQGEQDAKQDWTSNGTKDA</sequence>
<gene>
    <name evidence="3" type="ORF">PHYBOEH_008864</name>
</gene>
<feature type="compositionally biased region" description="Polar residues" evidence="1">
    <location>
        <begin position="199"/>
        <end position="208"/>
    </location>
</feature>
<keyword evidence="4" id="KW-1185">Reference proteome</keyword>
<dbReference type="GO" id="GO:0071011">
    <property type="term" value="C:precatalytic spliceosome"/>
    <property type="evidence" value="ECO:0007669"/>
    <property type="project" value="TreeGrafter"/>
</dbReference>
<dbReference type="GO" id="GO:0000398">
    <property type="term" value="P:mRNA splicing, via spliceosome"/>
    <property type="evidence" value="ECO:0007669"/>
    <property type="project" value="InterPro"/>
</dbReference>
<dbReference type="PANTHER" id="PTHR13173:SF10">
    <property type="entry name" value="WW DOMAIN-BINDING PROTEIN 4"/>
    <property type="match status" value="1"/>
</dbReference>
<protein>
    <recommendedName>
        <fullName evidence="2">WW domain-containing protein</fullName>
    </recommendedName>
</protein>
<dbReference type="AlphaFoldDB" id="A0A8T1W1E2"/>
<evidence type="ECO:0000313" key="3">
    <source>
        <dbReference type="EMBL" id="KAG7385919.1"/>
    </source>
</evidence>
<dbReference type="SMART" id="SM00456">
    <property type="entry name" value="WW"/>
    <property type="match status" value="1"/>
</dbReference>
<comment type="caution">
    <text evidence="3">The sequence shown here is derived from an EMBL/GenBank/DDBJ whole genome shotgun (WGS) entry which is preliminary data.</text>
</comment>
<feature type="domain" description="WW" evidence="2">
    <location>
        <begin position="17"/>
        <end position="45"/>
    </location>
</feature>
<dbReference type="PROSITE" id="PS50020">
    <property type="entry name" value="WW_DOMAIN_2"/>
    <property type="match status" value="1"/>
</dbReference>
<name>A0A8T1W1E2_9STRA</name>
<evidence type="ECO:0000259" key="2">
    <source>
        <dbReference type="PROSITE" id="PS50020"/>
    </source>
</evidence>
<proteinExistence type="predicted"/>
<dbReference type="OrthoDB" id="2148418at2759"/>
<evidence type="ECO:0000313" key="4">
    <source>
        <dbReference type="Proteomes" id="UP000693981"/>
    </source>
</evidence>
<dbReference type="InterPro" id="IPR040023">
    <property type="entry name" value="WBP4"/>
</dbReference>
<dbReference type="Proteomes" id="UP000693981">
    <property type="component" value="Unassembled WGS sequence"/>
</dbReference>
<accession>A0A8T1W1E2</accession>
<evidence type="ECO:0000256" key="1">
    <source>
        <dbReference type="SAM" id="MobiDB-lite"/>
    </source>
</evidence>
<dbReference type="GO" id="GO:0003723">
    <property type="term" value="F:RNA binding"/>
    <property type="evidence" value="ECO:0007669"/>
    <property type="project" value="TreeGrafter"/>
</dbReference>
<dbReference type="InterPro" id="IPR001202">
    <property type="entry name" value="WW_dom"/>
</dbReference>
<reference evidence="3" key="1">
    <citation type="submission" date="2021-02" db="EMBL/GenBank/DDBJ databases">
        <authorList>
            <person name="Palmer J.M."/>
        </authorList>
    </citation>
    <scope>NUCLEOTIDE SEQUENCE</scope>
    <source>
        <strain evidence="3">SCRP23</strain>
    </source>
</reference>